<keyword evidence="5 6" id="KW-0472">Membrane</keyword>
<comment type="subcellular location">
    <subcellularLocation>
        <location evidence="1">Cell membrane</location>
        <topology evidence="1">Multi-pass membrane protein</topology>
    </subcellularLocation>
</comment>
<feature type="transmembrane region" description="Helical" evidence="6">
    <location>
        <begin position="292"/>
        <end position="313"/>
    </location>
</feature>
<feature type="transmembrane region" description="Helical" evidence="6">
    <location>
        <begin position="263"/>
        <end position="286"/>
    </location>
</feature>
<dbReference type="PANTHER" id="PTHR30287">
    <property type="entry name" value="MEMBRANE COMPONENT OF PREDICTED ABC SUPERFAMILY METABOLITE UPTAKE TRANSPORTER"/>
    <property type="match status" value="1"/>
</dbReference>
<dbReference type="InterPro" id="IPR038766">
    <property type="entry name" value="Membrane_comp_ABC_pdt"/>
</dbReference>
<protein>
    <submittedName>
        <fullName evidence="8">ABC transporter permease</fullName>
    </submittedName>
</protein>
<evidence type="ECO:0000259" key="7">
    <source>
        <dbReference type="Pfam" id="PF02687"/>
    </source>
</evidence>
<evidence type="ECO:0000256" key="3">
    <source>
        <dbReference type="ARBA" id="ARBA00022692"/>
    </source>
</evidence>
<accession>A0ABY2XC49</accession>
<feature type="transmembrane region" description="Helical" evidence="6">
    <location>
        <begin position="371"/>
        <end position="393"/>
    </location>
</feature>
<evidence type="ECO:0000313" key="9">
    <source>
        <dbReference type="Proteomes" id="UP001191082"/>
    </source>
</evidence>
<sequence length="803" mass="85609">MRGAAWSALFRHWRRQPLQLLVLVIGLSLATGLWSAVQAINEQARASYDRATAQSTLAFRETLRAPSGVIPLQTYIALRRAGWQISPVLEGRYRLGDTWVTLRGVDLTSYPLLPADRDSTTETTDLYAAMIAPGQLFTDLQTAALTGETPGLPPIVGSTDITAGTALTDIAVAARLLQAPDRLSYLMVLRDQPMGLPPIAEIAPDLIAEPADPGADAARLTDSFHLNLTAFGLLSFAVGLFIVHGTVGLAFQQRRAMFRTLRALGLPLRTLVALVMGELLVIALVSGVLGLILGYGIAAALLPNVAATLRGLYGASVDGGLVLRPAWAAAGLAMALVGTAIAGAQGVWRLYRLPLLAAPGVQAWSAAQGRGAQIAAGFGVALALAGVALHVSLPGLIGGFALLGGLLLGAALALPLLLGTVLTLLARLLSGPVADWVWADLRAQLPGLSLALMALLLALATNIGVGTMESSFRTTFTGWLDQRLASELYVTARTTDQGDEIEQWLRPRARAILPIRSVPAQLNGRPGAIYGVVDDPTYRDNWPLIAAQANVWDVVAQGQGALINEQLARRANLWPGDRVTLMPDWALPVAGVYSDYGNPKPQAMVSLPALLARAPEIENRRFGIRIAPDQAATLAEDLRREFQLSSIDLVDQAQLKARSVAVFENTFVVTGALNVLTLGVAGFAILTSLLTLWTQRLPQVAPVWALGLSRARLARLDLLRSLVLAGVTGFLALPLGLILAWILLNRINTAAFGWQLPMFLFPADWIRLWLLALAAGALAGALPARRLRRVPPAELLKVFANER</sequence>
<dbReference type="EMBL" id="VCPC01000002">
    <property type="protein sequence ID" value="TMV13613.1"/>
    <property type="molecule type" value="Genomic_DNA"/>
</dbReference>
<dbReference type="Proteomes" id="UP001191082">
    <property type="component" value="Unassembled WGS sequence"/>
</dbReference>
<feature type="transmembrane region" description="Helical" evidence="6">
    <location>
        <begin position="445"/>
        <end position="465"/>
    </location>
</feature>
<feature type="domain" description="ABC3 transporter permease C-terminal" evidence="7">
    <location>
        <begin position="674"/>
        <end position="792"/>
    </location>
</feature>
<evidence type="ECO:0000313" key="8">
    <source>
        <dbReference type="EMBL" id="TMV13613.1"/>
    </source>
</evidence>
<feature type="transmembrane region" description="Helical" evidence="6">
    <location>
        <begin position="722"/>
        <end position="744"/>
    </location>
</feature>
<keyword evidence="2" id="KW-1003">Cell membrane</keyword>
<dbReference type="PANTHER" id="PTHR30287:SF2">
    <property type="entry name" value="BLL1001 PROTEIN"/>
    <property type="match status" value="1"/>
</dbReference>
<gene>
    <name evidence="8" type="ORF">FGK64_12835</name>
</gene>
<proteinExistence type="predicted"/>
<dbReference type="RefSeq" id="WP_138864166.1">
    <property type="nucleotide sequence ID" value="NZ_VCPC01000002.1"/>
</dbReference>
<evidence type="ECO:0000256" key="2">
    <source>
        <dbReference type="ARBA" id="ARBA00022475"/>
    </source>
</evidence>
<feature type="domain" description="ABC3 transporter permease C-terminal" evidence="7">
    <location>
        <begin position="230"/>
        <end position="354"/>
    </location>
</feature>
<keyword evidence="3 6" id="KW-0812">Transmembrane</keyword>
<keyword evidence="4 6" id="KW-1133">Transmembrane helix</keyword>
<evidence type="ECO:0000256" key="4">
    <source>
        <dbReference type="ARBA" id="ARBA00022989"/>
    </source>
</evidence>
<dbReference type="Pfam" id="PF02687">
    <property type="entry name" value="FtsX"/>
    <property type="match status" value="2"/>
</dbReference>
<evidence type="ECO:0000256" key="5">
    <source>
        <dbReference type="ARBA" id="ARBA00023136"/>
    </source>
</evidence>
<reference evidence="8 9" key="1">
    <citation type="submission" date="2019-05" db="EMBL/GenBank/DDBJ databases">
        <title>Marivita sp. nov. isolated from sea sediment.</title>
        <authorList>
            <person name="Kim W."/>
        </authorList>
    </citation>
    <scope>NUCLEOTIDE SEQUENCE [LARGE SCALE GENOMIC DNA]</scope>
    <source>
        <strain evidence="8 9">CAU 1492</strain>
    </source>
</reference>
<evidence type="ECO:0000256" key="1">
    <source>
        <dbReference type="ARBA" id="ARBA00004651"/>
    </source>
</evidence>
<comment type="caution">
    <text evidence="8">The sequence shown here is derived from an EMBL/GenBank/DDBJ whole genome shotgun (WGS) entry which is preliminary data.</text>
</comment>
<name>A0ABY2XC49_9RHOB</name>
<evidence type="ECO:0000256" key="6">
    <source>
        <dbReference type="SAM" id="Phobius"/>
    </source>
</evidence>
<feature type="transmembrane region" description="Helical" evidence="6">
    <location>
        <begin position="325"/>
        <end position="351"/>
    </location>
</feature>
<dbReference type="InterPro" id="IPR003838">
    <property type="entry name" value="ABC3_permease_C"/>
</dbReference>
<feature type="transmembrane region" description="Helical" evidence="6">
    <location>
        <begin position="400"/>
        <end position="425"/>
    </location>
</feature>
<keyword evidence="9" id="KW-1185">Reference proteome</keyword>
<organism evidence="8 9">
    <name type="scientific">Arenibacterium halophilum</name>
    <dbReference type="NCBI Taxonomy" id="2583821"/>
    <lineage>
        <taxon>Bacteria</taxon>
        <taxon>Pseudomonadati</taxon>
        <taxon>Pseudomonadota</taxon>
        <taxon>Alphaproteobacteria</taxon>
        <taxon>Rhodobacterales</taxon>
        <taxon>Paracoccaceae</taxon>
        <taxon>Arenibacterium</taxon>
    </lineage>
</organism>
<feature type="transmembrane region" description="Helical" evidence="6">
    <location>
        <begin position="764"/>
        <end position="782"/>
    </location>
</feature>
<feature type="transmembrane region" description="Helical" evidence="6">
    <location>
        <begin position="228"/>
        <end position="251"/>
    </location>
</feature>